<protein>
    <submittedName>
        <fullName evidence="1">Uncharacterized protein</fullName>
    </submittedName>
</protein>
<organism evidence="1 2">
    <name type="scientific">Sesamum alatum</name>
    <dbReference type="NCBI Taxonomy" id="300844"/>
    <lineage>
        <taxon>Eukaryota</taxon>
        <taxon>Viridiplantae</taxon>
        <taxon>Streptophyta</taxon>
        <taxon>Embryophyta</taxon>
        <taxon>Tracheophyta</taxon>
        <taxon>Spermatophyta</taxon>
        <taxon>Magnoliopsida</taxon>
        <taxon>eudicotyledons</taxon>
        <taxon>Gunneridae</taxon>
        <taxon>Pentapetalae</taxon>
        <taxon>asterids</taxon>
        <taxon>lamiids</taxon>
        <taxon>Lamiales</taxon>
        <taxon>Pedaliaceae</taxon>
        <taxon>Sesamum</taxon>
    </lineage>
</organism>
<reference evidence="1" key="1">
    <citation type="submission" date="2020-06" db="EMBL/GenBank/DDBJ databases">
        <authorList>
            <person name="Li T."/>
            <person name="Hu X."/>
            <person name="Zhang T."/>
            <person name="Song X."/>
            <person name="Zhang H."/>
            <person name="Dai N."/>
            <person name="Sheng W."/>
            <person name="Hou X."/>
            <person name="Wei L."/>
        </authorList>
    </citation>
    <scope>NUCLEOTIDE SEQUENCE</scope>
    <source>
        <strain evidence="1">3651</strain>
        <tissue evidence="1">Leaf</tissue>
    </source>
</reference>
<evidence type="ECO:0000313" key="1">
    <source>
        <dbReference type="EMBL" id="KAK4429175.1"/>
    </source>
</evidence>
<keyword evidence="2" id="KW-1185">Reference proteome</keyword>
<comment type="caution">
    <text evidence="1">The sequence shown here is derived from an EMBL/GenBank/DDBJ whole genome shotgun (WGS) entry which is preliminary data.</text>
</comment>
<dbReference type="Proteomes" id="UP001293254">
    <property type="component" value="Unassembled WGS sequence"/>
</dbReference>
<proteinExistence type="predicted"/>
<evidence type="ECO:0000313" key="2">
    <source>
        <dbReference type="Proteomes" id="UP001293254"/>
    </source>
</evidence>
<sequence length="307" mass="35168">MCFEFVSRWWPLQDTCRPLFFLHAGRCSYWCCSPELSAGRIGCFPAFTGRFLSELQAFLTGVQCCCLCSVLLRFQQPVAGFLAAGRTGGDLLHLVWGLFWVRLGSVFRRRCNIFPTGVQLLLAQLFSWFWLVPLDDFFVVLGDQLLHLKRNSRFAWFGFDFQKVFSLSGKLSVCDIAPHFYRCLVGLERILLPCSPSPHQSLACSCAQLFFKVPVAADGRFSWCWVNKDQPTARRDELQVCTVFSAFSGQFSWLLEEACFILEVPSFSPESSCCCHARFCQATCWTNRFNRWSRFYLLLPAEFLGIS</sequence>
<dbReference type="EMBL" id="JACGWO010000004">
    <property type="protein sequence ID" value="KAK4429175.1"/>
    <property type="molecule type" value="Genomic_DNA"/>
</dbReference>
<accession>A0AAE1YF77</accession>
<dbReference type="AlphaFoldDB" id="A0AAE1YF77"/>
<gene>
    <name evidence="1" type="ORF">Salat_1217700</name>
</gene>
<reference evidence="1" key="2">
    <citation type="journal article" date="2024" name="Plant">
        <title>Genomic evolution and insights into agronomic trait innovations of Sesamum species.</title>
        <authorList>
            <person name="Miao H."/>
            <person name="Wang L."/>
            <person name="Qu L."/>
            <person name="Liu H."/>
            <person name="Sun Y."/>
            <person name="Le M."/>
            <person name="Wang Q."/>
            <person name="Wei S."/>
            <person name="Zheng Y."/>
            <person name="Lin W."/>
            <person name="Duan Y."/>
            <person name="Cao H."/>
            <person name="Xiong S."/>
            <person name="Wang X."/>
            <person name="Wei L."/>
            <person name="Li C."/>
            <person name="Ma Q."/>
            <person name="Ju M."/>
            <person name="Zhao R."/>
            <person name="Li G."/>
            <person name="Mu C."/>
            <person name="Tian Q."/>
            <person name="Mei H."/>
            <person name="Zhang T."/>
            <person name="Gao T."/>
            <person name="Zhang H."/>
        </authorList>
    </citation>
    <scope>NUCLEOTIDE SEQUENCE</scope>
    <source>
        <strain evidence="1">3651</strain>
    </source>
</reference>
<name>A0AAE1YF77_9LAMI</name>